<dbReference type="OrthoDB" id="1924787at2759"/>
<dbReference type="SMART" id="SM00066">
    <property type="entry name" value="GAL4"/>
    <property type="match status" value="1"/>
</dbReference>
<dbReference type="CDD" id="cd12148">
    <property type="entry name" value="fungal_TF_MHR"/>
    <property type="match status" value="1"/>
</dbReference>
<feature type="compositionally biased region" description="Polar residues" evidence="9">
    <location>
        <begin position="113"/>
        <end position="130"/>
    </location>
</feature>
<dbReference type="CDD" id="cd00067">
    <property type="entry name" value="GAL4"/>
    <property type="match status" value="1"/>
</dbReference>
<feature type="region of interest" description="Disordered" evidence="9">
    <location>
        <begin position="604"/>
        <end position="684"/>
    </location>
</feature>
<dbReference type="Pfam" id="PF00172">
    <property type="entry name" value="Zn_clus"/>
    <property type="match status" value="1"/>
</dbReference>
<dbReference type="STRING" id="1081109.A0A168EQV3"/>
<feature type="domain" description="Zn(2)-C6 fungal-type" evidence="10">
    <location>
        <begin position="23"/>
        <end position="53"/>
    </location>
</feature>
<dbReference type="InterPro" id="IPR036864">
    <property type="entry name" value="Zn2-C6_fun-type_DNA-bd_sf"/>
</dbReference>
<feature type="region of interest" description="Disordered" evidence="9">
    <location>
        <begin position="720"/>
        <end position="741"/>
    </location>
</feature>
<dbReference type="SUPFAM" id="SSF57701">
    <property type="entry name" value="Zn2/Cys6 DNA-binding domain"/>
    <property type="match status" value="1"/>
</dbReference>
<dbReference type="InterPro" id="IPR007219">
    <property type="entry name" value="XnlR_reg_dom"/>
</dbReference>
<keyword evidence="4" id="KW-0805">Transcription regulation</keyword>
<dbReference type="GO" id="GO:0000981">
    <property type="term" value="F:DNA-binding transcription factor activity, RNA polymerase II-specific"/>
    <property type="evidence" value="ECO:0007669"/>
    <property type="project" value="InterPro"/>
</dbReference>
<dbReference type="FunFam" id="4.10.240.10:FF:000007">
    <property type="entry name" value="C6 transcription factor FacB"/>
    <property type="match status" value="1"/>
</dbReference>
<evidence type="ECO:0000256" key="2">
    <source>
        <dbReference type="ARBA" id="ARBA00022723"/>
    </source>
</evidence>
<dbReference type="GO" id="GO:0003677">
    <property type="term" value="F:DNA binding"/>
    <property type="evidence" value="ECO:0007669"/>
    <property type="project" value="UniProtKB-KW"/>
</dbReference>
<feature type="compositionally biased region" description="Polar residues" evidence="9">
    <location>
        <begin position="720"/>
        <end position="738"/>
    </location>
</feature>
<evidence type="ECO:0000256" key="8">
    <source>
        <dbReference type="SAM" id="Coils"/>
    </source>
</evidence>
<evidence type="ECO:0000256" key="3">
    <source>
        <dbReference type="ARBA" id="ARBA00022833"/>
    </source>
</evidence>
<evidence type="ECO:0000256" key="4">
    <source>
        <dbReference type="ARBA" id="ARBA00023015"/>
    </source>
</evidence>
<protein>
    <submittedName>
        <fullName evidence="11">Transcriptional activator protein acu-15</fullName>
    </submittedName>
</protein>
<comment type="caution">
    <text evidence="11">The sequence shown here is derived from an EMBL/GenBank/DDBJ whole genome shotgun (WGS) entry which is preliminary data.</text>
</comment>
<evidence type="ECO:0000313" key="11">
    <source>
        <dbReference type="EMBL" id="KZZ99057.1"/>
    </source>
</evidence>
<dbReference type="CDD" id="cd15485">
    <property type="entry name" value="ZIP_Cat8"/>
    <property type="match status" value="1"/>
</dbReference>
<keyword evidence="12" id="KW-1185">Reference proteome</keyword>
<keyword evidence="6" id="KW-0804">Transcription</keyword>
<dbReference type="EMBL" id="AZGY01000004">
    <property type="protein sequence ID" value="KZZ99057.1"/>
    <property type="molecule type" value="Genomic_DNA"/>
</dbReference>
<evidence type="ECO:0000256" key="1">
    <source>
        <dbReference type="ARBA" id="ARBA00004123"/>
    </source>
</evidence>
<dbReference type="GO" id="GO:0008270">
    <property type="term" value="F:zinc ion binding"/>
    <property type="evidence" value="ECO:0007669"/>
    <property type="project" value="InterPro"/>
</dbReference>
<keyword evidence="2" id="KW-0479">Metal-binding</keyword>
<accession>A0A168EQV3</accession>
<dbReference type="Gene3D" id="4.10.240.10">
    <property type="entry name" value="Zn(2)-C6 fungal-type DNA-binding domain"/>
    <property type="match status" value="1"/>
</dbReference>
<keyword evidence="5" id="KW-0238">DNA-binding</keyword>
<evidence type="ECO:0000313" key="12">
    <source>
        <dbReference type="Proteomes" id="UP000078544"/>
    </source>
</evidence>
<keyword evidence="8" id="KW-0175">Coiled coil</keyword>
<dbReference type="GO" id="GO:0005634">
    <property type="term" value="C:nucleus"/>
    <property type="evidence" value="ECO:0007669"/>
    <property type="project" value="UniProtKB-SubCell"/>
</dbReference>
<dbReference type="GO" id="GO:0006351">
    <property type="term" value="P:DNA-templated transcription"/>
    <property type="evidence" value="ECO:0007669"/>
    <property type="project" value="InterPro"/>
</dbReference>
<dbReference type="PROSITE" id="PS50048">
    <property type="entry name" value="ZN2_CY6_FUNGAL_2"/>
    <property type="match status" value="1"/>
</dbReference>
<evidence type="ECO:0000256" key="6">
    <source>
        <dbReference type="ARBA" id="ARBA00023163"/>
    </source>
</evidence>
<gene>
    <name evidence="11" type="ORF">AAL_02608</name>
</gene>
<evidence type="ECO:0000259" key="10">
    <source>
        <dbReference type="PROSITE" id="PS50048"/>
    </source>
</evidence>
<feature type="coiled-coil region" evidence="8">
    <location>
        <begin position="67"/>
        <end position="101"/>
    </location>
</feature>
<dbReference type="AlphaFoldDB" id="A0A168EQV3"/>
<evidence type="ECO:0000256" key="9">
    <source>
        <dbReference type="SAM" id="MobiDB-lite"/>
    </source>
</evidence>
<reference evidence="11 12" key="1">
    <citation type="journal article" date="2016" name="Genome Biol. Evol.">
        <title>Divergent and convergent evolution of fungal pathogenicity.</title>
        <authorList>
            <person name="Shang Y."/>
            <person name="Xiao G."/>
            <person name="Zheng P."/>
            <person name="Cen K."/>
            <person name="Zhan S."/>
            <person name="Wang C."/>
        </authorList>
    </citation>
    <scope>NUCLEOTIDE SEQUENCE [LARGE SCALE GENOMIC DNA]</scope>
    <source>
        <strain evidence="11 12">RCEF 2490</strain>
    </source>
</reference>
<dbReference type="Pfam" id="PF04082">
    <property type="entry name" value="Fungal_trans"/>
    <property type="match status" value="1"/>
</dbReference>
<organism evidence="11 12">
    <name type="scientific">Moelleriella libera RCEF 2490</name>
    <dbReference type="NCBI Taxonomy" id="1081109"/>
    <lineage>
        <taxon>Eukaryota</taxon>
        <taxon>Fungi</taxon>
        <taxon>Dikarya</taxon>
        <taxon>Ascomycota</taxon>
        <taxon>Pezizomycotina</taxon>
        <taxon>Sordariomycetes</taxon>
        <taxon>Hypocreomycetidae</taxon>
        <taxon>Hypocreales</taxon>
        <taxon>Clavicipitaceae</taxon>
        <taxon>Moelleriella</taxon>
    </lineage>
</organism>
<evidence type="ECO:0000256" key="5">
    <source>
        <dbReference type="ARBA" id="ARBA00023125"/>
    </source>
</evidence>
<dbReference type="PANTHER" id="PTHR46910:SF12">
    <property type="entry name" value="REGULATORY PROTEIN CAT8"/>
    <property type="match status" value="1"/>
</dbReference>
<dbReference type="PROSITE" id="PS00463">
    <property type="entry name" value="ZN2_CY6_FUNGAL_1"/>
    <property type="match status" value="1"/>
</dbReference>
<dbReference type="InterPro" id="IPR001138">
    <property type="entry name" value="Zn2Cys6_DnaBD"/>
</dbReference>
<dbReference type="PANTHER" id="PTHR46910">
    <property type="entry name" value="TRANSCRIPTION FACTOR PDR1"/>
    <property type="match status" value="1"/>
</dbReference>
<proteinExistence type="predicted"/>
<feature type="region of interest" description="Disordered" evidence="9">
    <location>
        <begin position="101"/>
        <end position="131"/>
    </location>
</feature>
<evidence type="ECO:0000256" key="7">
    <source>
        <dbReference type="ARBA" id="ARBA00023242"/>
    </source>
</evidence>
<dbReference type="InterPro" id="IPR050987">
    <property type="entry name" value="AtrR-like"/>
</dbReference>
<keyword evidence="7" id="KW-0539">Nucleus</keyword>
<name>A0A168EQV3_9HYPO</name>
<dbReference type="SMART" id="SM00906">
    <property type="entry name" value="Fungal_trans"/>
    <property type="match status" value="1"/>
</dbReference>
<comment type="subcellular location">
    <subcellularLocation>
        <location evidence="1">Nucleus</location>
    </subcellularLocation>
</comment>
<dbReference type="Proteomes" id="UP000078544">
    <property type="component" value="Unassembled WGS sequence"/>
</dbReference>
<keyword evidence="3" id="KW-0862">Zinc</keyword>
<sequence length="861" mass="94289">MPGILPMKVIKVGSSAQSRIAQACDRCRSKKIRCDGVRPTCSQCANVGFECRTSDKLSRRAFPRGYTESLEERIRQLESEVRELKDLLDEKDEKIDMLSAMRGSRHPRPPVSPATNALPSPDTSKGSPVTTCKEDSFRVQSAPLLLGVENSDSYLMGPSSGRSFIVSFKQKLQEMGRPCAEFNPEAFLHVQGCAPLVREEPSAACKLPPRILSDRCVNVYFQELAPLFPVLHKPTFLHMYEEFLAGPEKVKCHHKIAQLFLVFSIAGISSESPDLQQLAACEQQWDQAIQAMLLENTMNSLQCLVLALLYCTIRADHKRVQHYKGLAVGLSHRLGLHQSQRRFTFGALTLETRKKVFWTLYTLDCFTAAALGLPKLLREEDVQTEYPFDVDDEYTTEEGFQPTLPGEYTRISSALALFRASRILARILEKSYPALATYELSLQQMGAFAAELDDWYRSLPAHLRLTFSQDKPSTDVTSSRSPVLALAYHYMRSLVHRPAVGSSLGPRSASALLSVAESSKRIIQIVQLLEERSMSFSFCLNKSDVLALCGLTLLYHAVDLKQHSKITRDIERLVNVTIQMLTAARAPACVELARIAEVLIPAEKGQSPSPSSMPAPPHRPSSKGSRRKDPGRTHEKSRRMTAPDIGPGNIEFPAPARRSFDSDTAVGQPCHHRSVPEARDGGLGGCRPIPNLDYLSLNNTPDQTGPSSPIENVCMATPGSTLSPSSSQMLGSDSTASRTPVMPNPEWEVILGSIDGGLNNVYDAIYGGGNLINGAPHHTQPSASEWSPEAWDVHCMSTGDLGRNAAAAGPQSVLSLSDESLSSGEDVAPSDLGLSVSVDSGGFSKLAVPEAFSFDMHSFSY</sequence>